<gene>
    <name evidence="6" type="ORF">NMOB1V02_LOCUS3639</name>
</gene>
<keyword evidence="3" id="KW-0539">Nucleus</keyword>
<dbReference type="Proteomes" id="UP000678499">
    <property type="component" value="Unassembled WGS sequence"/>
</dbReference>
<feature type="compositionally biased region" description="Basic and acidic residues" evidence="4">
    <location>
        <begin position="234"/>
        <end position="257"/>
    </location>
</feature>
<feature type="compositionally biased region" description="Basic and acidic residues" evidence="4">
    <location>
        <begin position="130"/>
        <end position="140"/>
    </location>
</feature>
<dbReference type="EMBL" id="OA882530">
    <property type="protein sequence ID" value="CAD7275853.1"/>
    <property type="molecule type" value="Genomic_DNA"/>
</dbReference>
<dbReference type="GO" id="GO:0005730">
    <property type="term" value="C:nucleolus"/>
    <property type="evidence" value="ECO:0007669"/>
    <property type="project" value="TreeGrafter"/>
</dbReference>
<feature type="compositionally biased region" description="Basic residues" evidence="4">
    <location>
        <begin position="141"/>
        <end position="156"/>
    </location>
</feature>
<evidence type="ECO:0000256" key="1">
    <source>
        <dbReference type="ARBA" id="ARBA00004123"/>
    </source>
</evidence>
<dbReference type="InterPro" id="IPR029190">
    <property type="entry name" value="Rrp14/SURF6_C"/>
</dbReference>
<dbReference type="GO" id="GO:0042273">
    <property type="term" value="P:ribosomal large subunit biogenesis"/>
    <property type="evidence" value="ECO:0007669"/>
    <property type="project" value="TreeGrafter"/>
</dbReference>
<dbReference type="Pfam" id="PF04935">
    <property type="entry name" value="SURF6"/>
    <property type="match status" value="1"/>
</dbReference>
<comment type="similarity">
    <text evidence="2">Belongs to the SURF6 family.</text>
</comment>
<feature type="domain" description="Ribosomal RNA-processing protein 14/surfeit locus protein 6 C-terminal" evidence="5">
    <location>
        <begin position="132"/>
        <end position="330"/>
    </location>
</feature>
<reference evidence="6" key="1">
    <citation type="submission" date="2020-11" db="EMBL/GenBank/DDBJ databases">
        <authorList>
            <person name="Tran Van P."/>
        </authorList>
    </citation>
    <scope>NUCLEOTIDE SEQUENCE</scope>
</reference>
<dbReference type="GO" id="GO:0042274">
    <property type="term" value="P:ribosomal small subunit biogenesis"/>
    <property type="evidence" value="ECO:0007669"/>
    <property type="project" value="TreeGrafter"/>
</dbReference>
<feature type="compositionally biased region" description="Basic and acidic residues" evidence="4">
    <location>
        <begin position="304"/>
        <end position="314"/>
    </location>
</feature>
<feature type="region of interest" description="Disordered" evidence="4">
    <location>
        <begin position="289"/>
        <end position="340"/>
    </location>
</feature>
<dbReference type="EMBL" id="CAJPEX010000493">
    <property type="protein sequence ID" value="CAG0916005.1"/>
    <property type="molecule type" value="Genomic_DNA"/>
</dbReference>
<sequence length="340" mass="39133">MCNPEELITLHPAFPPRSMKVKDIIARLLKYKSEAEEYIQGLPAIYQPGYKEDGDSSSSSDEESSTNKTKKPKSKQRRNELRKLGLIGDSTRAMSRQELEDRFRKKMASFNPERRQKSEAKQMRILRRATIAEKKKEKAKEHKKKERQRNKIRKKGAASDPDSPVVKAKSEAGQVSESIPSTLTSAKKEAEKHAPRDDEITFSKFDFSGSQGTEKTRKSGKNLKRVLTSLQKTKAKEDKLKKQGDEEGLKSLKEKKSWQNALAKAEGVKVKDDMKLVKKSLKRIEIKKKSSTKKWKERQGNLAEKQKQQQEKRKTNLKSRHQAKMKKKVKRSIRKGRVVF</sequence>
<evidence type="ECO:0000313" key="6">
    <source>
        <dbReference type="EMBL" id="CAD7275853.1"/>
    </source>
</evidence>
<evidence type="ECO:0000256" key="4">
    <source>
        <dbReference type="SAM" id="MobiDB-lite"/>
    </source>
</evidence>
<organism evidence="6">
    <name type="scientific">Notodromas monacha</name>
    <dbReference type="NCBI Taxonomy" id="399045"/>
    <lineage>
        <taxon>Eukaryota</taxon>
        <taxon>Metazoa</taxon>
        <taxon>Ecdysozoa</taxon>
        <taxon>Arthropoda</taxon>
        <taxon>Crustacea</taxon>
        <taxon>Oligostraca</taxon>
        <taxon>Ostracoda</taxon>
        <taxon>Podocopa</taxon>
        <taxon>Podocopida</taxon>
        <taxon>Cypridocopina</taxon>
        <taxon>Cypridoidea</taxon>
        <taxon>Cyprididae</taxon>
        <taxon>Notodromas</taxon>
    </lineage>
</organism>
<keyword evidence="7" id="KW-1185">Reference proteome</keyword>
<evidence type="ECO:0000256" key="3">
    <source>
        <dbReference type="ARBA" id="ARBA00023242"/>
    </source>
</evidence>
<feature type="compositionally biased region" description="Polar residues" evidence="4">
    <location>
        <begin position="173"/>
        <end position="185"/>
    </location>
</feature>
<feature type="region of interest" description="Disordered" evidence="4">
    <location>
        <begin position="43"/>
        <end position="261"/>
    </location>
</feature>
<evidence type="ECO:0000313" key="7">
    <source>
        <dbReference type="Proteomes" id="UP000678499"/>
    </source>
</evidence>
<dbReference type="PANTHER" id="PTHR14369:SF0">
    <property type="entry name" value="SURFEIT LOCUS PROTEIN 6"/>
    <property type="match status" value="1"/>
</dbReference>
<evidence type="ECO:0000256" key="2">
    <source>
        <dbReference type="ARBA" id="ARBA00005904"/>
    </source>
</evidence>
<feature type="compositionally biased region" description="Basic residues" evidence="4">
    <location>
        <begin position="315"/>
        <end position="340"/>
    </location>
</feature>
<accession>A0A7R9GB02</accession>
<evidence type="ECO:0000259" key="5">
    <source>
        <dbReference type="Pfam" id="PF04935"/>
    </source>
</evidence>
<dbReference type="AlphaFoldDB" id="A0A7R9GB02"/>
<name>A0A7R9GB02_9CRUS</name>
<dbReference type="GO" id="GO:0003723">
    <property type="term" value="F:RNA binding"/>
    <property type="evidence" value="ECO:0007669"/>
    <property type="project" value="TreeGrafter"/>
</dbReference>
<dbReference type="PANTHER" id="PTHR14369">
    <property type="entry name" value="SURFEIT LOCUS PROTEIN 6"/>
    <property type="match status" value="1"/>
</dbReference>
<feature type="compositionally biased region" description="Basic and acidic residues" evidence="4">
    <location>
        <begin position="112"/>
        <end position="122"/>
    </location>
</feature>
<dbReference type="GO" id="GO:0003677">
    <property type="term" value="F:DNA binding"/>
    <property type="evidence" value="ECO:0007669"/>
    <property type="project" value="TreeGrafter"/>
</dbReference>
<feature type="compositionally biased region" description="Basic and acidic residues" evidence="4">
    <location>
        <begin position="186"/>
        <end position="201"/>
    </location>
</feature>
<protein>
    <recommendedName>
        <fullName evidence="5">Ribosomal RNA-processing protein 14/surfeit locus protein 6 C-terminal domain-containing protein</fullName>
    </recommendedName>
</protein>
<dbReference type="InterPro" id="IPR007019">
    <property type="entry name" value="SURF6"/>
</dbReference>
<proteinExistence type="inferred from homology"/>
<comment type="subcellular location">
    <subcellularLocation>
        <location evidence="1">Nucleus</location>
    </subcellularLocation>
</comment>